<sequence>MPAGSTTKELLERSKRRRLERQNIPPPSVPSSPVIPHTPNSQLPLPPLFSLDNPTPVTSTSLSIRGTSMAQLKSFGERELKRVKLEPATESDFRTYITTPSKDERDSLQALWTLQVRDQLSKLTQTTAESWTASSALEKTVRRFIYSLLLLPNVHFYAGTVAEVLLLAMHNANTPDLPGPDGIQHDELLAWLGEEISQARYVIKKTIVDNLNLPVADLAAELLSLPHARHVPSTLGLRMCLSLLRRHIGLKHNSNSFWKTVDDELEAFRGDGSWVMLSALMKDLYDEDREQYKDPTGTDPPTQSFNDPDFKCPKWLAELHNIAPQVKRLAKKKSKAKKRKLVVSDDEEELNTRNEALSNDGNDLAISEQ</sequence>
<protein>
    <submittedName>
        <fullName evidence="2">Uncharacterized protein</fullName>
    </submittedName>
</protein>
<accession>A0AAD6XYB4</accession>
<dbReference type="AlphaFoldDB" id="A0AAD6XYB4"/>
<dbReference type="EMBL" id="JARJCW010000120">
    <property type="protein sequence ID" value="KAJ7192457.1"/>
    <property type="molecule type" value="Genomic_DNA"/>
</dbReference>
<reference evidence="2" key="1">
    <citation type="submission" date="2023-03" db="EMBL/GenBank/DDBJ databases">
        <title>Massive genome expansion in bonnet fungi (Mycena s.s.) driven by repeated elements and novel gene families across ecological guilds.</title>
        <authorList>
            <consortium name="Lawrence Berkeley National Laboratory"/>
            <person name="Harder C.B."/>
            <person name="Miyauchi S."/>
            <person name="Viragh M."/>
            <person name="Kuo A."/>
            <person name="Thoen E."/>
            <person name="Andreopoulos B."/>
            <person name="Lu D."/>
            <person name="Skrede I."/>
            <person name="Drula E."/>
            <person name="Henrissat B."/>
            <person name="Morin E."/>
            <person name="Kohler A."/>
            <person name="Barry K."/>
            <person name="LaButti K."/>
            <person name="Morin E."/>
            <person name="Salamov A."/>
            <person name="Lipzen A."/>
            <person name="Mereny Z."/>
            <person name="Hegedus B."/>
            <person name="Baldrian P."/>
            <person name="Stursova M."/>
            <person name="Weitz H."/>
            <person name="Taylor A."/>
            <person name="Grigoriev I.V."/>
            <person name="Nagy L.G."/>
            <person name="Martin F."/>
            <person name="Kauserud H."/>
        </authorList>
    </citation>
    <scope>NUCLEOTIDE SEQUENCE</scope>
    <source>
        <strain evidence="2">9144</strain>
    </source>
</reference>
<feature type="compositionally biased region" description="Basic residues" evidence="1">
    <location>
        <begin position="328"/>
        <end position="341"/>
    </location>
</feature>
<dbReference type="Proteomes" id="UP001219525">
    <property type="component" value="Unassembled WGS sequence"/>
</dbReference>
<keyword evidence="3" id="KW-1185">Reference proteome</keyword>
<feature type="region of interest" description="Disordered" evidence="1">
    <location>
        <begin position="327"/>
        <end position="369"/>
    </location>
</feature>
<organism evidence="2 3">
    <name type="scientific">Mycena pura</name>
    <dbReference type="NCBI Taxonomy" id="153505"/>
    <lineage>
        <taxon>Eukaryota</taxon>
        <taxon>Fungi</taxon>
        <taxon>Dikarya</taxon>
        <taxon>Basidiomycota</taxon>
        <taxon>Agaricomycotina</taxon>
        <taxon>Agaricomycetes</taxon>
        <taxon>Agaricomycetidae</taxon>
        <taxon>Agaricales</taxon>
        <taxon>Marasmiineae</taxon>
        <taxon>Mycenaceae</taxon>
        <taxon>Mycena</taxon>
    </lineage>
</organism>
<feature type="region of interest" description="Disordered" evidence="1">
    <location>
        <begin position="1"/>
        <end position="61"/>
    </location>
</feature>
<comment type="caution">
    <text evidence="2">The sequence shown here is derived from an EMBL/GenBank/DDBJ whole genome shotgun (WGS) entry which is preliminary data.</text>
</comment>
<gene>
    <name evidence="2" type="ORF">GGX14DRAFT_578167</name>
</gene>
<feature type="compositionally biased region" description="Polar residues" evidence="1">
    <location>
        <begin position="52"/>
        <end position="61"/>
    </location>
</feature>
<evidence type="ECO:0000313" key="3">
    <source>
        <dbReference type="Proteomes" id="UP001219525"/>
    </source>
</evidence>
<proteinExistence type="predicted"/>
<evidence type="ECO:0000256" key="1">
    <source>
        <dbReference type="SAM" id="MobiDB-lite"/>
    </source>
</evidence>
<name>A0AAD6XYB4_9AGAR</name>
<evidence type="ECO:0000313" key="2">
    <source>
        <dbReference type="EMBL" id="KAJ7192457.1"/>
    </source>
</evidence>